<accession>A0AAW1KP64</accession>
<dbReference type="Gene3D" id="3.30.420.10">
    <property type="entry name" value="Ribonuclease H-like superfamily/Ribonuclease H"/>
    <property type="match status" value="1"/>
</dbReference>
<dbReference type="Proteomes" id="UP001458880">
    <property type="component" value="Unassembled WGS sequence"/>
</dbReference>
<dbReference type="GO" id="GO:0003676">
    <property type="term" value="F:nucleic acid binding"/>
    <property type="evidence" value="ECO:0007669"/>
    <property type="project" value="InterPro"/>
</dbReference>
<comment type="caution">
    <text evidence="1">The sequence shown here is derived from an EMBL/GenBank/DDBJ whole genome shotgun (WGS) entry which is preliminary data.</text>
</comment>
<evidence type="ECO:0008006" key="3">
    <source>
        <dbReference type="Google" id="ProtNLM"/>
    </source>
</evidence>
<reference evidence="1 2" key="1">
    <citation type="journal article" date="2024" name="BMC Genomics">
        <title>De novo assembly and annotation of Popillia japonica's genome with initial clues to its potential as an invasive pest.</title>
        <authorList>
            <person name="Cucini C."/>
            <person name="Boschi S."/>
            <person name="Funari R."/>
            <person name="Cardaioli E."/>
            <person name="Iannotti N."/>
            <person name="Marturano G."/>
            <person name="Paoli F."/>
            <person name="Bruttini M."/>
            <person name="Carapelli A."/>
            <person name="Frati F."/>
            <person name="Nardi F."/>
        </authorList>
    </citation>
    <scope>NUCLEOTIDE SEQUENCE [LARGE SCALE GENOMIC DNA]</scope>
    <source>
        <strain evidence="1">DMR45628</strain>
    </source>
</reference>
<protein>
    <recommendedName>
        <fullName evidence="3">Tc1-like transposase DDE domain-containing protein</fullName>
    </recommendedName>
</protein>
<sequence>MLVLMGVLGDNTTFMHYNARPHTARPVRSPDMNPIENVWDEMRKRLRRHAPVLRDSGEFRNILVQEWDNLQQNVIQSMPCRLQPV</sequence>
<name>A0AAW1KP64_POPJA</name>
<proteinExistence type="predicted"/>
<keyword evidence="2" id="KW-1185">Reference proteome</keyword>
<evidence type="ECO:0000313" key="2">
    <source>
        <dbReference type="Proteomes" id="UP001458880"/>
    </source>
</evidence>
<gene>
    <name evidence="1" type="ORF">QE152_g19801</name>
</gene>
<dbReference type="InterPro" id="IPR036397">
    <property type="entry name" value="RNaseH_sf"/>
</dbReference>
<dbReference type="EMBL" id="JASPKY010000191">
    <property type="protein sequence ID" value="KAK9722115.1"/>
    <property type="molecule type" value="Genomic_DNA"/>
</dbReference>
<organism evidence="1 2">
    <name type="scientific">Popillia japonica</name>
    <name type="common">Japanese beetle</name>
    <dbReference type="NCBI Taxonomy" id="7064"/>
    <lineage>
        <taxon>Eukaryota</taxon>
        <taxon>Metazoa</taxon>
        <taxon>Ecdysozoa</taxon>
        <taxon>Arthropoda</taxon>
        <taxon>Hexapoda</taxon>
        <taxon>Insecta</taxon>
        <taxon>Pterygota</taxon>
        <taxon>Neoptera</taxon>
        <taxon>Endopterygota</taxon>
        <taxon>Coleoptera</taxon>
        <taxon>Polyphaga</taxon>
        <taxon>Scarabaeiformia</taxon>
        <taxon>Scarabaeidae</taxon>
        <taxon>Rutelinae</taxon>
        <taxon>Popillia</taxon>
    </lineage>
</organism>
<evidence type="ECO:0000313" key="1">
    <source>
        <dbReference type="EMBL" id="KAK9722115.1"/>
    </source>
</evidence>
<dbReference type="AlphaFoldDB" id="A0AAW1KP64"/>